<dbReference type="Gene3D" id="1.10.10.10">
    <property type="entry name" value="Winged helix-like DNA-binding domain superfamily/Winged helix DNA-binding domain"/>
    <property type="match status" value="1"/>
</dbReference>
<reference evidence="6" key="1">
    <citation type="journal article" date="2019" name="Int. J. Syst. Evol. Microbiol.">
        <title>The Global Catalogue of Microorganisms (GCM) 10K type strain sequencing project: providing services to taxonomists for standard genome sequencing and annotation.</title>
        <authorList>
            <consortium name="The Broad Institute Genomics Platform"/>
            <consortium name="The Broad Institute Genome Sequencing Center for Infectious Disease"/>
            <person name="Wu L."/>
            <person name="Ma J."/>
        </authorList>
    </citation>
    <scope>NUCLEOTIDE SEQUENCE [LARGE SCALE GENOMIC DNA]</scope>
    <source>
        <strain evidence="6">CGMCC 1.15922</strain>
    </source>
</reference>
<accession>A0ABQ3IR02</accession>
<name>A0ABQ3IR02_9GAMM</name>
<dbReference type="InterPro" id="IPR036388">
    <property type="entry name" value="WH-like_DNA-bd_sf"/>
</dbReference>
<keyword evidence="6" id="KW-1185">Reference proteome</keyword>
<dbReference type="SMART" id="SM00347">
    <property type="entry name" value="HTH_MARR"/>
    <property type="match status" value="1"/>
</dbReference>
<gene>
    <name evidence="5" type="ORF">GCM10011501_21730</name>
</gene>
<dbReference type="PROSITE" id="PS50995">
    <property type="entry name" value="HTH_MARR_2"/>
    <property type="match status" value="1"/>
</dbReference>
<evidence type="ECO:0000313" key="5">
    <source>
        <dbReference type="EMBL" id="GHE91910.1"/>
    </source>
</evidence>
<dbReference type="InterPro" id="IPR036390">
    <property type="entry name" value="WH_DNA-bd_sf"/>
</dbReference>
<dbReference type="EMBL" id="BNAH01000008">
    <property type="protein sequence ID" value="GHE91910.1"/>
    <property type="molecule type" value="Genomic_DNA"/>
</dbReference>
<dbReference type="InterPro" id="IPR000835">
    <property type="entry name" value="HTH_MarR-typ"/>
</dbReference>
<evidence type="ECO:0000256" key="2">
    <source>
        <dbReference type="ARBA" id="ARBA00023125"/>
    </source>
</evidence>
<dbReference type="PANTHER" id="PTHR35790">
    <property type="entry name" value="HTH-TYPE TRANSCRIPTIONAL REGULATOR PCHR"/>
    <property type="match status" value="1"/>
</dbReference>
<organism evidence="5 6">
    <name type="scientific">Thalassotalea profundi</name>
    <dbReference type="NCBI Taxonomy" id="2036687"/>
    <lineage>
        <taxon>Bacteria</taxon>
        <taxon>Pseudomonadati</taxon>
        <taxon>Pseudomonadota</taxon>
        <taxon>Gammaproteobacteria</taxon>
        <taxon>Alteromonadales</taxon>
        <taxon>Colwelliaceae</taxon>
        <taxon>Thalassotalea</taxon>
    </lineage>
</organism>
<evidence type="ECO:0000313" key="6">
    <source>
        <dbReference type="Proteomes" id="UP000626370"/>
    </source>
</evidence>
<dbReference type="SUPFAM" id="SSF46785">
    <property type="entry name" value="Winged helix' DNA-binding domain"/>
    <property type="match status" value="1"/>
</dbReference>
<keyword evidence="3" id="KW-0804">Transcription</keyword>
<dbReference type="PANTHER" id="PTHR35790:SF4">
    <property type="entry name" value="HTH-TYPE TRANSCRIPTIONAL REGULATOR PCHR"/>
    <property type="match status" value="1"/>
</dbReference>
<feature type="domain" description="HTH marR-type" evidence="4">
    <location>
        <begin position="1"/>
        <end position="140"/>
    </location>
</feature>
<evidence type="ECO:0000256" key="1">
    <source>
        <dbReference type="ARBA" id="ARBA00023015"/>
    </source>
</evidence>
<evidence type="ECO:0000259" key="4">
    <source>
        <dbReference type="PROSITE" id="PS50995"/>
    </source>
</evidence>
<dbReference type="Proteomes" id="UP000626370">
    <property type="component" value="Unassembled WGS sequence"/>
</dbReference>
<sequence>MATLVLEDFFPYQLTHLQALVTNNIAQIYTGQFELTPQQWRVLAVLGNNSPLSAKEISIQANLEKMPTSRAIIGMLEQKLLLRSAHDGDKRSSLLSLTKKAETIYQQLVPLALKREQELLSVLTTKEQQQIKTMFEKLAIQSRSLGK</sequence>
<dbReference type="RefSeq" id="WP_189378297.1">
    <property type="nucleotide sequence ID" value="NZ_BNAH01000008.1"/>
</dbReference>
<keyword evidence="2" id="KW-0238">DNA-binding</keyword>
<proteinExistence type="predicted"/>
<dbReference type="InterPro" id="IPR052067">
    <property type="entry name" value="Metal_resp_HTH_trans_reg"/>
</dbReference>
<dbReference type="Pfam" id="PF01047">
    <property type="entry name" value="MarR"/>
    <property type="match status" value="1"/>
</dbReference>
<protein>
    <submittedName>
        <fullName evidence="5">Transcriptional regulator</fullName>
    </submittedName>
</protein>
<evidence type="ECO:0000256" key="3">
    <source>
        <dbReference type="ARBA" id="ARBA00023163"/>
    </source>
</evidence>
<keyword evidence="1" id="KW-0805">Transcription regulation</keyword>
<comment type="caution">
    <text evidence="5">The sequence shown here is derived from an EMBL/GenBank/DDBJ whole genome shotgun (WGS) entry which is preliminary data.</text>
</comment>
<dbReference type="PRINTS" id="PR00598">
    <property type="entry name" value="HTHMARR"/>
</dbReference>